<dbReference type="EMBL" id="LXQA010096764">
    <property type="protein sequence ID" value="MCI15500.1"/>
    <property type="molecule type" value="Genomic_DNA"/>
</dbReference>
<feature type="non-terminal residue" evidence="1">
    <location>
        <position position="1"/>
    </location>
</feature>
<dbReference type="Proteomes" id="UP000265520">
    <property type="component" value="Unassembled WGS sequence"/>
</dbReference>
<accession>A0A392PVM1</accession>
<keyword evidence="2" id="KW-1185">Reference proteome</keyword>
<sequence>RRSSWAVLHLGLARRPRTGVSSAIGLQAQSRIGAPQVVMLGHECDDLKSCRSWICRALGCLREYPYVEHRILLKILLGFLCRGRILKQLATKIVRA</sequence>
<evidence type="ECO:0000313" key="2">
    <source>
        <dbReference type="Proteomes" id="UP000265520"/>
    </source>
</evidence>
<dbReference type="AlphaFoldDB" id="A0A392PVM1"/>
<reference evidence="1 2" key="1">
    <citation type="journal article" date="2018" name="Front. Plant Sci.">
        <title>Red Clover (Trifolium pratense) and Zigzag Clover (T. medium) - A Picture of Genomic Similarities and Differences.</title>
        <authorList>
            <person name="Dluhosova J."/>
            <person name="Istvanek J."/>
            <person name="Nedelnik J."/>
            <person name="Repkova J."/>
        </authorList>
    </citation>
    <scope>NUCLEOTIDE SEQUENCE [LARGE SCALE GENOMIC DNA]</scope>
    <source>
        <strain evidence="2">cv. 10/8</strain>
        <tissue evidence="1">Leaf</tissue>
    </source>
</reference>
<comment type="caution">
    <text evidence="1">The sequence shown here is derived from an EMBL/GenBank/DDBJ whole genome shotgun (WGS) entry which is preliminary data.</text>
</comment>
<proteinExistence type="predicted"/>
<organism evidence="1 2">
    <name type="scientific">Trifolium medium</name>
    <dbReference type="NCBI Taxonomy" id="97028"/>
    <lineage>
        <taxon>Eukaryota</taxon>
        <taxon>Viridiplantae</taxon>
        <taxon>Streptophyta</taxon>
        <taxon>Embryophyta</taxon>
        <taxon>Tracheophyta</taxon>
        <taxon>Spermatophyta</taxon>
        <taxon>Magnoliopsida</taxon>
        <taxon>eudicotyledons</taxon>
        <taxon>Gunneridae</taxon>
        <taxon>Pentapetalae</taxon>
        <taxon>rosids</taxon>
        <taxon>fabids</taxon>
        <taxon>Fabales</taxon>
        <taxon>Fabaceae</taxon>
        <taxon>Papilionoideae</taxon>
        <taxon>50 kb inversion clade</taxon>
        <taxon>NPAAA clade</taxon>
        <taxon>Hologalegina</taxon>
        <taxon>IRL clade</taxon>
        <taxon>Trifolieae</taxon>
        <taxon>Trifolium</taxon>
    </lineage>
</organism>
<name>A0A392PVM1_9FABA</name>
<evidence type="ECO:0000313" key="1">
    <source>
        <dbReference type="EMBL" id="MCI15500.1"/>
    </source>
</evidence>
<protein>
    <submittedName>
        <fullName evidence="1">Uncharacterized protein</fullName>
    </submittedName>
</protein>